<feature type="compositionally biased region" description="Basic and acidic residues" evidence="1">
    <location>
        <begin position="15"/>
        <end position="35"/>
    </location>
</feature>
<organism evidence="2 3">
    <name type="scientific">Saguinus oedipus</name>
    <name type="common">Cotton-top tamarin</name>
    <name type="synonym">Oedipomidas oedipus</name>
    <dbReference type="NCBI Taxonomy" id="9490"/>
    <lineage>
        <taxon>Eukaryota</taxon>
        <taxon>Metazoa</taxon>
        <taxon>Chordata</taxon>
        <taxon>Craniata</taxon>
        <taxon>Vertebrata</taxon>
        <taxon>Euteleostomi</taxon>
        <taxon>Mammalia</taxon>
        <taxon>Eutheria</taxon>
        <taxon>Euarchontoglires</taxon>
        <taxon>Primates</taxon>
        <taxon>Haplorrhini</taxon>
        <taxon>Platyrrhini</taxon>
        <taxon>Cebidae</taxon>
        <taxon>Callitrichinae</taxon>
        <taxon>Saguinus</taxon>
    </lineage>
</organism>
<feature type="compositionally biased region" description="Basic and acidic residues" evidence="1">
    <location>
        <begin position="63"/>
        <end position="73"/>
    </location>
</feature>
<evidence type="ECO:0000313" key="2">
    <source>
        <dbReference type="EMBL" id="KAK2104590.1"/>
    </source>
</evidence>
<proteinExistence type="predicted"/>
<gene>
    <name evidence="2" type="ORF">P7K49_018446</name>
</gene>
<feature type="region of interest" description="Disordered" evidence="1">
    <location>
        <begin position="1"/>
        <end position="174"/>
    </location>
</feature>
<name>A0ABQ9V612_SAGOE</name>
<evidence type="ECO:0000313" key="3">
    <source>
        <dbReference type="Proteomes" id="UP001266305"/>
    </source>
</evidence>
<protein>
    <submittedName>
        <fullName evidence="2">Uncharacterized protein</fullName>
    </submittedName>
</protein>
<sequence>MPFPSQGAGLYLYTEGEKAVTRPGRDGATAKEPRGPRPPRGFPTASLDPPPPVPAGEVGEGWKPGDRAAEAARRQFPSNACPAPPRWRAGAGKRGADRRCHGSAAAAPDAAVACGKRGPRARSGRPGGVAVTLPLRPGPHLVPGGIRGEIESPPNVARSQGRSAPLTRPPTGAG</sequence>
<accession>A0ABQ9V612</accession>
<reference evidence="2 3" key="1">
    <citation type="submission" date="2023-05" db="EMBL/GenBank/DDBJ databases">
        <title>B98-5 Cell Line De Novo Hybrid Assembly: An Optical Mapping Approach.</title>
        <authorList>
            <person name="Kananen K."/>
            <person name="Auerbach J.A."/>
            <person name="Kautto E."/>
            <person name="Blachly J.S."/>
        </authorList>
    </citation>
    <scope>NUCLEOTIDE SEQUENCE [LARGE SCALE GENOMIC DNA]</scope>
    <source>
        <strain evidence="2">B95-8</strain>
        <tissue evidence="2">Cell line</tissue>
    </source>
</reference>
<dbReference type="EMBL" id="JASSZA010000008">
    <property type="protein sequence ID" value="KAK2104590.1"/>
    <property type="molecule type" value="Genomic_DNA"/>
</dbReference>
<feature type="compositionally biased region" description="Low complexity" evidence="1">
    <location>
        <begin position="104"/>
        <end position="113"/>
    </location>
</feature>
<dbReference type="Proteomes" id="UP001266305">
    <property type="component" value="Unassembled WGS sequence"/>
</dbReference>
<keyword evidence="3" id="KW-1185">Reference proteome</keyword>
<comment type="caution">
    <text evidence="2">The sequence shown here is derived from an EMBL/GenBank/DDBJ whole genome shotgun (WGS) entry which is preliminary data.</text>
</comment>
<evidence type="ECO:0000256" key="1">
    <source>
        <dbReference type="SAM" id="MobiDB-lite"/>
    </source>
</evidence>